<feature type="chain" id="PRO_5041425609" description="Chitin deacetylase" evidence="11">
    <location>
        <begin position="20"/>
        <end position="459"/>
    </location>
</feature>
<evidence type="ECO:0000256" key="4">
    <source>
        <dbReference type="ARBA" id="ARBA00022729"/>
    </source>
</evidence>
<dbReference type="InterPro" id="IPR011330">
    <property type="entry name" value="Glyco_hydro/deAcase_b/a-brl"/>
</dbReference>
<dbReference type="EMBL" id="JAUKUD010000001">
    <property type="protein sequence ID" value="KAK0754873.1"/>
    <property type="molecule type" value="Genomic_DNA"/>
</dbReference>
<keyword evidence="10" id="KW-0472">Membrane</keyword>
<dbReference type="GO" id="GO:0046872">
    <property type="term" value="F:metal ion binding"/>
    <property type="evidence" value="ECO:0007669"/>
    <property type="project" value="UniProtKB-KW"/>
</dbReference>
<dbReference type="SUPFAM" id="SSF88713">
    <property type="entry name" value="Glycoside hydrolase/deacetylase"/>
    <property type="match status" value="1"/>
</dbReference>
<dbReference type="InterPro" id="IPR002509">
    <property type="entry name" value="NODB_dom"/>
</dbReference>
<feature type="compositionally biased region" description="Low complexity" evidence="9">
    <location>
        <begin position="390"/>
        <end position="407"/>
    </location>
</feature>
<dbReference type="CDD" id="cd10951">
    <property type="entry name" value="CE4_ClCDA_like"/>
    <property type="match status" value="1"/>
</dbReference>
<evidence type="ECO:0000256" key="5">
    <source>
        <dbReference type="ARBA" id="ARBA00022801"/>
    </source>
</evidence>
<keyword evidence="5" id="KW-0378">Hydrolase</keyword>
<dbReference type="AlphaFoldDB" id="A0AA40KD68"/>
<feature type="disulfide bond" evidence="8">
    <location>
        <begin position="42"/>
        <end position="57"/>
    </location>
</feature>
<organism evidence="14 15">
    <name type="scientific">Schizothecium vesticola</name>
    <dbReference type="NCBI Taxonomy" id="314040"/>
    <lineage>
        <taxon>Eukaryota</taxon>
        <taxon>Fungi</taxon>
        <taxon>Dikarya</taxon>
        <taxon>Ascomycota</taxon>
        <taxon>Pezizomycotina</taxon>
        <taxon>Sordariomycetes</taxon>
        <taxon>Sordariomycetidae</taxon>
        <taxon>Sordariales</taxon>
        <taxon>Schizotheciaceae</taxon>
        <taxon>Schizothecium</taxon>
    </lineage>
</organism>
<dbReference type="Pfam" id="PF00187">
    <property type="entry name" value="Chitin_bind_1"/>
    <property type="match status" value="1"/>
</dbReference>
<keyword evidence="15" id="KW-1185">Reference proteome</keyword>
<dbReference type="PROSITE" id="PS50941">
    <property type="entry name" value="CHIT_BIND_I_2"/>
    <property type="match status" value="1"/>
</dbReference>
<reference evidence="14" key="1">
    <citation type="submission" date="2023-06" db="EMBL/GenBank/DDBJ databases">
        <title>Genome-scale phylogeny and comparative genomics of the fungal order Sordariales.</title>
        <authorList>
            <consortium name="Lawrence Berkeley National Laboratory"/>
            <person name="Hensen N."/>
            <person name="Bonometti L."/>
            <person name="Westerberg I."/>
            <person name="Brannstrom I.O."/>
            <person name="Guillou S."/>
            <person name="Cros-Aarteil S."/>
            <person name="Calhoun S."/>
            <person name="Haridas S."/>
            <person name="Kuo A."/>
            <person name="Mondo S."/>
            <person name="Pangilinan J."/>
            <person name="Riley R."/>
            <person name="LaButti K."/>
            <person name="Andreopoulos B."/>
            <person name="Lipzen A."/>
            <person name="Chen C."/>
            <person name="Yanf M."/>
            <person name="Daum C."/>
            <person name="Ng V."/>
            <person name="Clum A."/>
            <person name="Steindorff A."/>
            <person name="Ohm R."/>
            <person name="Martin F."/>
            <person name="Silar P."/>
            <person name="Natvig D."/>
            <person name="Lalanne C."/>
            <person name="Gautier V."/>
            <person name="Ament-velasquez S.L."/>
            <person name="Kruys A."/>
            <person name="Hutchinson M.I."/>
            <person name="Powell A.J."/>
            <person name="Barry K."/>
            <person name="Miller A.N."/>
            <person name="Grigoriev I.V."/>
            <person name="Debuchy R."/>
            <person name="Gladieux P."/>
            <person name="Thoren M.H."/>
            <person name="Johannesson H."/>
        </authorList>
    </citation>
    <scope>NUCLEOTIDE SEQUENCE</scope>
    <source>
        <strain evidence="14">SMH3187-1</strain>
    </source>
</reference>
<keyword evidence="10" id="KW-0812">Transmembrane</keyword>
<dbReference type="Gene3D" id="3.20.20.370">
    <property type="entry name" value="Glycoside hydrolase/deacetylase"/>
    <property type="match status" value="1"/>
</dbReference>
<keyword evidence="2 8" id="KW-0147">Chitin-binding</keyword>
<dbReference type="GO" id="GO:0016810">
    <property type="term" value="F:hydrolase activity, acting on carbon-nitrogen (but not peptide) bonds"/>
    <property type="evidence" value="ECO:0007669"/>
    <property type="project" value="InterPro"/>
</dbReference>
<evidence type="ECO:0000256" key="11">
    <source>
        <dbReference type="SAM" id="SignalP"/>
    </source>
</evidence>
<evidence type="ECO:0000256" key="6">
    <source>
        <dbReference type="ARBA" id="ARBA00023277"/>
    </source>
</evidence>
<evidence type="ECO:0000256" key="2">
    <source>
        <dbReference type="ARBA" id="ARBA00022669"/>
    </source>
</evidence>
<evidence type="ECO:0000259" key="13">
    <source>
        <dbReference type="PROSITE" id="PS51677"/>
    </source>
</evidence>
<evidence type="ECO:0000313" key="15">
    <source>
        <dbReference type="Proteomes" id="UP001172155"/>
    </source>
</evidence>
<accession>A0AA40KD68</accession>
<keyword evidence="8" id="KW-1015">Disulfide bond</keyword>
<dbReference type="SUPFAM" id="SSF57016">
    <property type="entry name" value="Plant lectins/antimicrobial peptides"/>
    <property type="match status" value="1"/>
</dbReference>
<dbReference type="GO" id="GO:0008061">
    <property type="term" value="F:chitin binding"/>
    <property type="evidence" value="ECO:0007669"/>
    <property type="project" value="UniProtKB-UniRule"/>
</dbReference>
<comment type="caution">
    <text evidence="8">Lacks conserved residue(s) required for the propagation of feature annotation.</text>
</comment>
<feature type="domain" description="NodB homology" evidence="13">
    <location>
        <begin position="118"/>
        <end position="309"/>
    </location>
</feature>
<evidence type="ECO:0000259" key="12">
    <source>
        <dbReference type="PROSITE" id="PS50941"/>
    </source>
</evidence>
<dbReference type="PROSITE" id="PS51677">
    <property type="entry name" value="NODB"/>
    <property type="match status" value="1"/>
</dbReference>
<feature type="disulfide bond" evidence="8">
    <location>
        <begin position="51"/>
        <end position="63"/>
    </location>
</feature>
<evidence type="ECO:0000256" key="3">
    <source>
        <dbReference type="ARBA" id="ARBA00022723"/>
    </source>
</evidence>
<dbReference type="Proteomes" id="UP001172155">
    <property type="component" value="Unassembled WGS sequence"/>
</dbReference>
<dbReference type="CDD" id="cd00035">
    <property type="entry name" value="ChtBD1"/>
    <property type="match status" value="1"/>
</dbReference>
<keyword evidence="10" id="KW-1133">Transmembrane helix</keyword>
<gene>
    <name evidence="14" type="ORF">B0T18DRAFT_316879</name>
</gene>
<feature type="signal peptide" evidence="11">
    <location>
        <begin position="1"/>
        <end position="19"/>
    </location>
</feature>
<dbReference type="Pfam" id="PF01522">
    <property type="entry name" value="Polysacc_deac_1"/>
    <property type="match status" value="1"/>
</dbReference>
<protein>
    <recommendedName>
        <fullName evidence="16">Chitin deacetylase</fullName>
    </recommendedName>
</protein>
<feature type="compositionally biased region" description="Low complexity" evidence="9">
    <location>
        <begin position="346"/>
        <end position="371"/>
    </location>
</feature>
<comment type="cofactor">
    <cofactor evidence="1">
        <name>Co(2+)</name>
        <dbReference type="ChEBI" id="CHEBI:48828"/>
    </cofactor>
</comment>
<keyword evidence="6" id="KW-0119">Carbohydrate metabolism</keyword>
<dbReference type="InterPro" id="IPR001002">
    <property type="entry name" value="Chitin-bd_1"/>
</dbReference>
<evidence type="ECO:0000256" key="10">
    <source>
        <dbReference type="SAM" id="Phobius"/>
    </source>
</evidence>
<sequence length="459" mass="47781">MKLPTPLLALLAASPLVAGHADHSLEKRETRLQRRAGAGAKCGPSAGNAVCSSGLCCGEDGVCGTGGEYCGAPGCQLSYGPACHGNQIPAGGDTSSIPRPRFGNVPYGVDITECVKKGQMALTFDDGPYIYTSELLDILKANKVQATFFVVGNNGAKGQIQDASSGYPPIIRRMVAEGHQVGSHTWSHQDLELVTAEQRRAQIVNNEIALKSILGVIPTYFRPPYTSCEGACYGELSALGYHVVNYDLDTKDWENGGVSAKSRFQSAVNSGSSSNLGWIALAHDIQEFTVRGFTQWMIDTAKGLGYELVTVGECLNDPPANWYRDPVTGGPRDIGGGVAPPPSPPTTKSTTKSTTETPSSSSTKASESSTPDVKPTAVSRPNFGAGAQHTPKNNSTSSPPTKSSTTSALPAKTDVPTTIPVPSSIPSAAAVEKSLGLLGSNLLLGLVLGVVGMGFMVVA</sequence>
<feature type="disulfide bond" evidence="8">
    <location>
        <begin position="56"/>
        <end position="70"/>
    </location>
</feature>
<feature type="transmembrane region" description="Helical" evidence="10">
    <location>
        <begin position="435"/>
        <end position="458"/>
    </location>
</feature>
<feature type="domain" description="Chitin-binding type-1" evidence="12">
    <location>
        <begin position="39"/>
        <end position="85"/>
    </location>
</feature>
<dbReference type="PANTHER" id="PTHR46471">
    <property type="entry name" value="CHITIN DEACETYLASE"/>
    <property type="match status" value="1"/>
</dbReference>
<name>A0AA40KD68_9PEZI</name>
<feature type="region of interest" description="Disordered" evidence="9">
    <location>
        <begin position="319"/>
        <end position="418"/>
    </location>
</feature>
<evidence type="ECO:0000256" key="1">
    <source>
        <dbReference type="ARBA" id="ARBA00001941"/>
    </source>
</evidence>
<keyword evidence="7" id="KW-0170">Cobalt</keyword>
<dbReference type="InterPro" id="IPR036861">
    <property type="entry name" value="Endochitinase-like_sf"/>
</dbReference>
<keyword evidence="3" id="KW-0479">Metal-binding</keyword>
<comment type="caution">
    <text evidence="14">The sequence shown here is derived from an EMBL/GenBank/DDBJ whole genome shotgun (WGS) entry which is preliminary data.</text>
</comment>
<evidence type="ECO:0000256" key="8">
    <source>
        <dbReference type="PROSITE-ProRule" id="PRU00261"/>
    </source>
</evidence>
<evidence type="ECO:0008006" key="16">
    <source>
        <dbReference type="Google" id="ProtNLM"/>
    </source>
</evidence>
<evidence type="ECO:0000256" key="7">
    <source>
        <dbReference type="ARBA" id="ARBA00023285"/>
    </source>
</evidence>
<dbReference type="GO" id="GO:0005975">
    <property type="term" value="P:carbohydrate metabolic process"/>
    <property type="evidence" value="ECO:0007669"/>
    <property type="project" value="InterPro"/>
</dbReference>
<dbReference type="PANTHER" id="PTHR46471:SF4">
    <property type="entry name" value="CHITIN DEACETYLASE"/>
    <property type="match status" value="1"/>
</dbReference>
<dbReference type="SMART" id="SM00270">
    <property type="entry name" value="ChtBD1"/>
    <property type="match status" value="1"/>
</dbReference>
<evidence type="ECO:0000313" key="14">
    <source>
        <dbReference type="EMBL" id="KAK0754873.1"/>
    </source>
</evidence>
<keyword evidence="4 11" id="KW-0732">Signal</keyword>
<evidence type="ECO:0000256" key="9">
    <source>
        <dbReference type="SAM" id="MobiDB-lite"/>
    </source>
</evidence>
<proteinExistence type="predicted"/>
<dbReference type="Gene3D" id="3.30.60.10">
    <property type="entry name" value="Endochitinase-like"/>
    <property type="match status" value="1"/>
</dbReference>